<proteinExistence type="predicted"/>
<comment type="caution">
    <text evidence="1">The sequence shown here is derived from an EMBL/GenBank/DDBJ whole genome shotgun (WGS) entry which is preliminary data.</text>
</comment>
<name>A0A0F9FLS6_9ZZZZ</name>
<feature type="non-terminal residue" evidence="1">
    <location>
        <position position="1"/>
    </location>
</feature>
<dbReference type="Gene3D" id="3.30.420.240">
    <property type="match status" value="1"/>
</dbReference>
<gene>
    <name evidence="1" type="ORF">LCGC14_1935910</name>
</gene>
<protein>
    <submittedName>
        <fullName evidence="1">Uncharacterized protein</fullName>
    </submittedName>
</protein>
<dbReference type="EMBL" id="LAZR01020864">
    <property type="protein sequence ID" value="KKL87319.1"/>
    <property type="molecule type" value="Genomic_DNA"/>
</dbReference>
<dbReference type="AlphaFoldDB" id="A0A0F9FLS6"/>
<accession>A0A0F9FLS6</accession>
<organism evidence="1">
    <name type="scientific">marine sediment metagenome</name>
    <dbReference type="NCBI Taxonomy" id="412755"/>
    <lineage>
        <taxon>unclassified sequences</taxon>
        <taxon>metagenomes</taxon>
        <taxon>ecological metagenomes</taxon>
    </lineage>
</organism>
<evidence type="ECO:0000313" key="1">
    <source>
        <dbReference type="EMBL" id="KKL87319.1"/>
    </source>
</evidence>
<sequence>VLWLFTSRQNLTIQLLGNTEQHTKRVQFNTLVKIIQHTPKLKRVVPENNILSYEIRYPGRSNVIQMNAVNTATSFGDKINVLWVSDLHACPDMAPFNALQASLLDSEDSLCLIDSNVDPIDGSVHALQKEAEADKSIFADHVFYKDFEEYAQKAPPWINRQKAKRLEKTTLPTDFKRDILGQRSDAQNALFPGEVIELCKTKYQIPVTDLTELTNGRSYKVGAGLDRSKSLVGGDNTVWTVVLKVASPEHGEPEIFLLSQTVFRLNTANAIKKQILKDHEQYQLDNAVLENYEVSDLKGWLDDQKITNELLSAHDTNQNASFPEFYRIAKEGRFHFPETLTGLESEMRTFAYTQKTGGKYSFGHASQRFKDDRVYSTNWAIFSLRQAVMSLYTIGHIDCRNKSTRRAFCVLMGGSLALLCKESCPAYQKTESMFQEYKRFRLDDDITLQDFFETKVRLEGARIYQAA</sequence>
<reference evidence="1" key="1">
    <citation type="journal article" date="2015" name="Nature">
        <title>Complex archaea that bridge the gap between prokaryotes and eukaryotes.</title>
        <authorList>
            <person name="Spang A."/>
            <person name="Saw J.H."/>
            <person name="Jorgensen S.L."/>
            <person name="Zaremba-Niedzwiedzka K."/>
            <person name="Martijn J."/>
            <person name="Lind A.E."/>
            <person name="van Eijk R."/>
            <person name="Schleper C."/>
            <person name="Guy L."/>
            <person name="Ettema T.J."/>
        </authorList>
    </citation>
    <scope>NUCLEOTIDE SEQUENCE</scope>
</reference>